<evidence type="ECO:0000313" key="3">
    <source>
        <dbReference type="EMBL" id="QOY37981.1"/>
    </source>
</evidence>
<sequence length="169" mass="19247">MKKLKTKGEAVHEIQILTSELGLIVGKTPQWIRQLTRDGILKQVGREKYILGDAVQAYIEHASGGKEDNGKPRYVDARTEHELIKKEKAEMELRSLKGQLHEAKDVRMIMNDMIISAKSKLQAIPSRIAMQLENESATVIEETISKELYEALKILSEYSPDKFKKKVED</sequence>
<dbReference type="OrthoDB" id="1908546at2"/>
<reference evidence="2 4" key="1">
    <citation type="submission" date="2016-10" db="EMBL/GenBank/DDBJ databases">
        <title>Draft genome sequences of four alkaliphilic bacteria belonging to the Anaerobacillus genus.</title>
        <authorList>
            <person name="Bassil N.M."/>
            <person name="Lloyd J.R."/>
        </authorList>
    </citation>
    <scope>NUCLEOTIDE SEQUENCE [LARGE SCALE GENOMIC DNA]</scope>
    <source>
        <strain evidence="2 4">NB2006</strain>
    </source>
</reference>
<dbReference type="AlphaFoldDB" id="A0A1S2L7R4"/>
<dbReference type="RefSeq" id="WP_071318503.1">
    <property type="nucleotide sequence ID" value="NZ_CP063356.2"/>
</dbReference>
<name>A0A1S2L7R4_9BACI</name>
<dbReference type="EMBL" id="LQXD01000161">
    <property type="protein sequence ID" value="OIJ08421.1"/>
    <property type="molecule type" value="Genomic_DNA"/>
</dbReference>
<dbReference type="Proteomes" id="UP000180175">
    <property type="component" value="Chromosome"/>
</dbReference>
<protein>
    <submittedName>
        <fullName evidence="2">Uncharacterized protein</fullName>
    </submittedName>
</protein>
<evidence type="ECO:0000256" key="1">
    <source>
        <dbReference type="SAM" id="Coils"/>
    </source>
</evidence>
<feature type="coiled-coil region" evidence="1">
    <location>
        <begin position="74"/>
        <end position="106"/>
    </location>
</feature>
<gene>
    <name evidence="3" type="ORF">AWH56_010660</name>
    <name evidence="2" type="ORF">AWH56_18830</name>
</gene>
<keyword evidence="1" id="KW-0175">Coiled coil</keyword>
<organism evidence="2 4">
    <name type="scientific">Anaerobacillus isosaccharinicus</name>
    <dbReference type="NCBI Taxonomy" id="1532552"/>
    <lineage>
        <taxon>Bacteria</taxon>
        <taxon>Bacillati</taxon>
        <taxon>Bacillota</taxon>
        <taxon>Bacilli</taxon>
        <taxon>Bacillales</taxon>
        <taxon>Bacillaceae</taxon>
        <taxon>Anaerobacillus</taxon>
    </lineage>
</organism>
<keyword evidence="4" id="KW-1185">Reference proteome</keyword>
<accession>A0A1S2L7R4</accession>
<proteinExistence type="predicted"/>
<dbReference type="KEGG" id="aia:AWH56_010660"/>
<reference evidence="3" key="4">
    <citation type="submission" date="2020-10" db="EMBL/GenBank/DDBJ databases">
        <authorList>
            <person name="Bassil N.M."/>
            <person name="Lloyd J.R."/>
        </authorList>
    </citation>
    <scope>NUCLEOTIDE SEQUENCE</scope>
    <source>
        <strain evidence="3">NB2006</strain>
    </source>
</reference>
<evidence type="ECO:0000313" key="4">
    <source>
        <dbReference type="Proteomes" id="UP000180175"/>
    </source>
</evidence>
<reference evidence="3 4" key="2">
    <citation type="journal article" date="2017" name="Genome Announc.">
        <title>Draft Genome Sequences of Four Alkaliphilic Bacteria Belonging to the Anaerobacillus Genus.</title>
        <authorList>
            <person name="Bassil N.M."/>
            <person name="Lloyd J.R."/>
        </authorList>
    </citation>
    <scope>NUCLEOTIDE SEQUENCE [LARGE SCALE GENOMIC DNA]</scope>
    <source>
        <strain evidence="3 4">NB2006</strain>
    </source>
</reference>
<evidence type="ECO:0000313" key="2">
    <source>
        <dbReference type="EMBL" id="OIJ08421.1"/>
    </source>
</evidence>
<dbReference type="EMBL" id="CP063356">
    <property type="protein sequence ID" value="QOY37981.1"/>
    <property type="molecule type" value="Genomic_DNA"/>
</dbReference>
<reference evidence="3 4" key="3">
    <citation type="journal article" date="2019" name="Int. J. Syst. Evol. Microbiol.">
        <title>Anaerobacillus isosaccharinicus sp. nov., an alkaliphilic bacterium which degrades isosaccharinic acid.</title>
        <authorList>
            <person name="Bassil N.M."/>
            <person name="Lloyd J.R."/>
        </authorList>
    </citation>
    <scope>NUCLEOTIDE SEQUENCE [LARGE SCALE GENOMIC DNA]</scope>
    <source>
        <strain evidence="3 4">NB2006</strain>
    </source>
</reference>